<evidence type="ECO:0008006" key="3">
    <source>
        <dbReference type="Google" id="ProtNLM"/>
    </source>
</evidence>
<sequence>MRLNPIPPVEFSPEQRALFEQIQDITQGRDRGFTMAREDGAMLGPYNAMLHFPMYGSPVWAVNTALSKHTTLPKAVHEIAILVTGSRFSARYEIYAHEFTAAKAGLSLSQVSALAAGSRPATLSEEEGIAFDVAIALSRGAQLPESTYQAASTAFGKDGTAELIYLVGFYCMISVLLNGFDVPVPGRDSDGQ</sequence>
<dbReference type="Gene3D" id="1.20.1290.10">
    <property type="entry name" value="AhpD-like"/>
    <property type="match status" value="1"/>
</dbReference>
<dbReference type="PANTHER" id="PTHR34846">
    <property type="entry name" value="4-CARBOXYMUCONOLACTONE DECARBOXYLASE FAMILY PROTEIN (AFU_ORTHOLOGUE AFUA_6G11590)"/>
    <property type="match status" value="1"/>
</dbReference>
<dbReference type="InterPro" id="IPR029032">
    <property type="entry name" value="AhpD-like"/>
</dbReference>
<name>A0A2Z5G5D1_9BACT</name>
<keyword evidence="2" id="KW-1185">Reference proteome</keyword>
<dbReference type="Proteomes" id="UP000253606">
    <property type="component" value="Chromosome"/>
</dbReference>
<evidence type="ECO:0000313" key="2">
    <source>
        <dbReference type="Proteomes" id="UP000253606"/>
    </source>
</evidence>
<dbReference type="SUPFAM" id="SSF69118">
    <property type="entry name" value="AhpD-like"/>
    <property type="match status" value="1"/>
</dbReference>
<reference evidence="1 2" key="1">
    <citation type="journal article" date="2018" name="Front. Microbiol.">
        <title>Hydrolytic Capabilities as a Key to Environmental Success: Chitinolytic and Cellulolytic Acidobacteria From Acidic Sub-arctic Soils and Boreal Peatlands.</title>
        <authorList>
            <person name="Belova S.E."/>
            <person name="Ravin N.V."/>
            <person name="Pankratov T.A."/>
            <person name="Rakitin A.L."/>
            <person name="Ivanova A.A."/>
            <person name="Beletsky A.V."/>
            <person name="Mardanov A.V."/>
            <person name="Sinninghe Damste J.S."/>
            <person name="Dedysh S.N."/>
        </authorList>
    </citation>
    <scope>NUCLEOTIDE SEQUENCE [LARGE SCALE GENOMIC DNA]</scope>
    <source>
        <strain evidence="1 2">SBC82</strain>
    </source>
</reference>
<dbReference type="OrthoDB" id="949132at2"/>
<gene>
    <name evidence="1" type="ORF">ACPOL_4484</name>
</gene>
<organism evidence="1 2">
    <name type="scientific">Acidisarcina polymorpha</name>
    <dbReference type="NCBI Taxonomy" id="2211140"/>
    <lineage>
        <taxon>Bacteria</taxon>
        <taxon>Pseudomonadati</taxon>
        <taxon>Acidobacteriota</taxon>
        <taxon>Terriglobia</taxon>
        <taxon>Terriglobales</taxon>
        <taxon>Acidobacteriaceae</taxon>
        <taxon>Acidisarcina</taxon>
    </lineage>
</organism>
<dbReference type="PANTHER" id="PTHR34846:SF11">
    <property type="entry name" value="4-CARBOXYMUCONOLACTONE DECARBOXYLASE FAMILY PROTEIN (AFU_ORTHOLOGUE AFUA_6G11590)"/>
    <property type="match status" value="1"/>
</dbReference>
<protein>
    <recommendedName>
        <fullName evidence="3">Carboxymuconolactone decarboxylase-like domain-containing protein</fullName>
    </recommendedName>
</protein>
<proteinExistence type="predicted"/>
<dbReference type="AlphaFoldDB" id="A0A2Z5G5D1"/>
<dbReference type="RefSeq" id="WP_114208671.1">
    <property type="nucleotide sequence ID" value="NZ_CP030840.1"/>
</dbReference>
<dbReference type="KEGG" id="abas:ACPOL_4484"/>
<accession>A0A2Z5G5D1</accession>
<evidence type="ECO:0000313" key="1">
    <source>
        <dbReference type="EMBL" id="AXC13756.1"/>
    </source>
</evidence>
<dbReference type="EMBL" id="CP030840">
    <property type="protein sequence ID" value="AXC13756.1"/>
    <property type="molecule type" value="Genomic_DNA"/>
</dbReference>